<keyword evidence="3" id="KW-1185">Reference proteome</keyword>
<feature type="compositionally biased region" description="Basic and acidic residues" evidence="1">
    <location>
        <begin position="752"/>
        <end position="770"/>
    </location>
</feature>
<dbReference type="AlphaFoldDB" id="A0A9X0CVY1"/>
<feature type="region of interest" description="Disordered" evidence="1">
    <location>
        <begin position="212"/>
        <end position="329"/>
    </location>
</feature>
<feature type="region of interest" description="Disordered" evidence="1">
    <location>
        <begin position="692"/>
        <end position="782"/>
    </location>
</feature>
<feature type="compositionally biased region" description="Polar residues" evidence="1">
    <location>
        <begin position="227"/>
        <end position="244"/>
    </location>
</feature>
<feature type="region of interest" description="Disordered" evidence="1">
    <location>
        <begin position="45"/>
        <end position="66"/>
    </location>
</feature>
<feature type="compositionally biased region" description="Basic and acidic residues" evidence="1">
    <location>
        <begin position="539"/>
        <end position="557"/>
    </location>
</feature>
<feature type="compositionally biased region" description="Polar residues" evidence="1">
    <location>
        <begin position="720"/>
        <end position="732"/>
    </location>
</feature>
<comment type="caution">
    <text evidence="2">The sequence shown here is derived from an EMBL/GenBank/DDBJ whole genome shotgun (WGS) entry which is preliminary data.</text>
</comment>
<feature type="compositionally biased region" description="Polar residues" evidence="1">
    <location>
        <begin position="961"/>
        <end position="976"/>
    </location>
</feature>
<evidence type="ECO:0000256" key="1">
    <source>
        <dbReference type="SAM" id="MobiDB-lite"/>
    </source>
</evidence>
<dbReference type="Proteomes" id="UP001163046">
    <property type="component" value="Unassembled WGS sequence"/>
</dbReference>
<dbReference type="OrthoDB" id="5990714at2759"/>
<feature type="compositionally biased region" description="Acidic residues" evidence="1">
    <location>
        <begin position="771"/>
        <end position="780"/>
    </location>
</feature>
<feature type="compositionally biased region" description="Polar residues" evidence="1">
    <location>
        <begin position="575"/>
        <end position="588"/>
    </location>
</feature>
<name>A0A9X0CVY1_9CNID</name>
<feature type="compositionally biased region" description="Basic and acidic residues" evidence="1">
    <location>
        <begin position="692"/>
        <end position="708"/>
    </location>
</feature>
<reference evidence="2" key="1">
    <citation type="submission" date="2023-01" db="EMBL/GenBank/DDBJ databases">
        <title>Genome assembly of the deep-sea coral Lophelia pertusa.</title>
        <authorList>
            <person name="Herrera S."/>
            <person name="Cordes E."/>
        </authorList>
    </citation>
    <scope>NUCLEOTIDE SEQUENCE</scope>
    <source>
        <strain evidence="2">USNM1676648</strain>
        <tissue evidence="2">Polyp</tissue>
    </source>
</reference>
<feature type="compositionally biased region" description="Polar residues" evidence="1">
    <location>
        <begin position="311"/>
        <end position="329"/>
    </location>
</feature>
<evidence type="ECO:0000313" key="2">
    <source>
        <dbReference type="EMBL" id="KAJ7378027.1"/>
    </source>
</evidence>
<feature type="compositionally biased region" description="Basic and acidic residues" evidence="1">
    <location>
        <begin position="618"/>
        <end position="640"/>
    </location>
</feature>
<evidence type="ECO:0000313" key="3">
    <source>
        <dbReference type="Proteomes" id="UP001163046"/>
    </source>
</evidence>
<feature type="compositionally biased region" description="Acidic residues" evidence="1">
    <location>
        <begin position="733"/>
        <end position="751"/>
    </location>
</feature>
<gene>
    <name evidence="2" type="ORF">OS493_025344</name>
</gene>
<feature type="compositionally biased region" description="Basic and acidic residues" evidence="1">
    <location>
        <begin position="45"/>
        <end position="55"/>
    </location>
</feature>
<feature type="compositionally biased region" description="Polar residues" evidence="1">
    <location>
        <begin position="255"/>
        <end position="272"/>
    </location>
</feature>
<organism evidence="2 3">
    <name type="scientific">Desmophyllum pertusum</name>
    <dbReference type="NCBI Taxonomy" id="174260"/>
    <lineage>
        <taxon>Eukaryota</taxon>
        <taxon>Metazoa</taxon>
        <taxon>Cnidaria</taxon>
        <taxon>Anthozoa</taxon>
        <taxon>Hexacorallia</taxon>
        <taxon>Scleractinia</taxon>
        <taxon>Caryophylliina</taxon>
        <taxon>Caryophylliidae</taxon>
        <taxon>Desmophyllum</taxon>
    </lineage>
</organism>
<protein>
    <submittedName>
        <fullName evidence="2">Uncharacterized protein</fullName>
    </submittedName>
</protein>
<feature type="region of interest" description="Disordered" evidence="1">
    <location>
        <begin position="952"/>
        <end position="985"/>
    </location>
</feature>
<feature type="region of interest" description="Disordered" evidence="1">
    <location>
        <begin position="575"/>
        <end position="652"/>
    </location>
</feature>
<accession>A0A9X0CVY1</accession>
<dbReference type="EMBL" id="MU826370">
    <property type="protein sequence ID" value="KAJ7378027.1"/>
    <property type="molecule type" value="Genomic_DNA"/>
</dbReference>
<proteinExistence type="predicted"/>
<feature type="region of interest" description="Disordered" evidence="1">
    <location>
        <begin position="493"/>
        <end position="557"/>
    </location>
</feature>
<sequence>MDLIYPGTATLTNRIDKYPSGSSFVDLSAQNELYQRNVCDRMRTENARQSEKCGYDPKPSSSSGGEMNIRQFPIVDNSFSLPQNVFERALASQTSVSITAPATAGFASPFLNDSASAHVVASGERRRTSGDYVTGASEAKRPRLILRPAPAQVLAERMQRKQRIREEFKLQILRRLDHTKGNILKMLKMQHMQGLVHYYEKDPCQNQAERNELQYPSPKGPFYESRYGTSTSAPTENDPRSVSVSPKGPVYEKQYGTSTSAPVGNDPRSVSVSPKGPFYERQYGTSISAPAGNDPRLVSVSPKGPVYERQYGTSTSTPAENDPRSVSVSSKRNIYVPSNMHGNTQRINRPLPFPASSHSLRRLSGINIVTDGVQSNEKTSYTYKSMDSVGLAWDHQAMPKIVAVHSVVKEKPVNTETRAKSDSRAPLGAVSAAHVKSCYTAGQPDYAYEKSDARQAQMRSPAISVNSSTAAVTGCEEHEDDEVVVTKVLTGRARRSISTERKQVETNSTSRREHQRARSTSGDEVNCHSGLVENPGHAESSHPRHVEHPGHVEKMELTNDPVSIVCSMTSDGRSISFSQAGQGKSQSHVHPGSFQHTGHADSDLYLGGPPPYLPVLDSSERTELERWPRPAAESSERRDSNPTSPKLTKTIPEISEKIIETRNRIKSETIEWKKKILYRLEKRLIRKLRREERATGQKTEIEDLREETPGTANKEKKSRSQSLERQASGTDSVTDDDMLELSENLEQEEKEGETGDKHKECSQEGRKDNEHEETENCDEVSVEKCEENKHIENLRAEEETTEHCENSTIVNKEEKVEVSLKELCNSFEKPLNVDEGERNAESGESTNQVDCVTNKHCQETKFSNEAEMTREGETVGIVNATVAQCGETENHNSTELSEISQEQSPQRLQCEKNKNECVTVASNANEKPQVRTNNLFESISSGFQASSILKEDKRRLHETTQESSSIPTETKTPDNPTETKKPDKKDVKVFTNLNALKKRLATCSKEVLTRKTEAASCERNIWSILRKDGIF</sequence>